<keyword evidence="1" id="KW-1133">Transmembrane helix</keyword>
<dbReference type="EMBL" id="JBHUOQ010000001">
    <property type="protein sequence ID" value="MFD2828953.1"/>
    <property type="molecule type" value="Genomic_DNA"/>
</dbReference>
<name>A0ABW5WSJ1_9STAP</name>
<feature type="transmembrane region" description="Helical" evidence="1">
    <location>
        <begin position="7"/>
        <end position="27"/>
    </location>
</feature>
<evidence type="ECO:0000256" key="1">
    <source>
        <dbReference type="SAM" id="Phobius"/>
    </source>
</evidence>
<protein>
    <submittedName>
        <fullName evidence="2">Uncharacterized protein</fullName>
    </submittedName>
</protein>
<keyword evidence="1" id="KW-0472">Membrane</keyword>
<evidence type="ECO:0000313" key="2">
    <source>
        <dbReference type="EMBL" id="MFD2828953.1"/>
    </source>
</evidence>
<reference evidence="3" key="1">
    <citation type="journal article" date="2019" name="Int. J. Syst. Evol. Microbiol.">
        <title>The Global Catalogue of Microorganisms (GCM) 10K type strain sequencing project: providing services to taxonomists for standard genome sequencing and annotation.</title>
        <authorList>
            <consortium name="The Broad Institute Genomics Platform"/>
            <consortium name="The Broad Institute Genome Sequencing Center for Infectious Disease"/>
            <person name="Wu L."/>
            <person name="Ma J."/>
        </authorList>
    </citation>
    <scope>NUCLEOTIDE SEQUENCE [LARGE SCALE GENOMIC DNA]</scope>
    <source>
        <strain evidence="3">KCTC 33575</strain>
    </source>
</reference>
<organism evidence="2 3">
    <name type="scientific">Corticicoccus populi</name>
    <dbReference type="NCBI Taxonomy" id="1812821"/>
    <lineage>
        <taxon>Bacteria</taxon>
        <taxon>Bacillati</taxon>
        <taxon>Bacillota</taxon>
        <taxon>Bacilli</taxon>
        <taxon>Bacillales</taxon>
        <taxon>Staphylococcaceae</taxon>
        <taxon>Corticicoccus</taxon>
    </lineage>
</organism>
<keyword evidence="1" id="KW-0812">Transmembrane</keyword>
<sequence length="105" mass="12275">MGEEQNLKINIIGIISSLFFFVFTVYLMRRNGNARDAQIYVPDFIGYGLWVLLLICFISFLVFILMPKIKFERFSSIVSVITLIILLILGLVITIGWFFFYHQIK</sequence>
<dbReference type="Proteomes" id="UP001597519">
    <property type="component" value="Unassembled WGS sequence"/>
</dbReference>
<comment type="caution">
    <text evidence="2">The sequence shown here is derived from an EMBL/GenBank/DDBJ whole genome shotgun (WGS) entry which is preliminary data.</text>
</comment>
<feature type="transmembrane region" description="Helical" evidence="1">
    <location>
        <begin position="47"/>
        <end position="65"/>
    </location>
</feature>
<accession>A0ABW5WSJ1</accession>
<proteinExistence type="predicted"/>
<keyword evidence="3" id="KW-1185">Reference proteome</keyword>
<dbReference type="RefSeq" id="WP_377770516.1">
    <property type="nucleotide sequence ID" value="NZ_JBHUOQ010000001.1"/>
</dbReference>
<feature type="transmembrane region" description="Helical" evidence="1">
    <location>
        <begin position="77"/>
        <end position="100"/>
    </location>
</feature>
<evidence type="ECO:0000313" key="3">
    <source>
        <dbReference type="Proteomes" id="UP001597519"/>
    </source>
</evidence>
<gene>
    <name evidence="2" type="ORF">ACFSX4_00645</name>
</gene>